<evidence type="ECO:0000259" key="2">
    <source>
        <dbReference type="PROSITE" id="PS50983"/>
    </source>
</evidence>
<comment type="caution">
    <text evidence="3">The sequence shown here is derived from an EMBL/GenBank/DDBJ whole genome shotgun (WGS) entry which is preliminary data.</text>
</comment>
<accession>A0ABU1GQI5</accession>
<evidence type="ECO:0000313" key="4">
    <source>
        <dbReference type="Proteomes" id="UP001252270"/>
    </source>
</evidence>
<dbReference type="PANTHER" id="PTHR30535">
    <property type="entry name" value="VITAMIN B12-BINDING PROTEIN"/>
    <property type="match status" value="1"/>
</dbReference>
<evidence type="ECO:0000313" key="3">
    <source>
        <dbReference type="EMBL" id="MDR5893772.1"/>
    </source>
</evidence>
<dbReference type="InterPro" id="IPR050902">
    <property type="entry name" value="ABC_Transporter_SBP"/>
</dbReference>
<dbReference type="Pfam" id="PF01497">
    <property type="entry name" value="Peripla_BP_2"/>
    <property type="match status" value="1"/>
</dbReference>
<dbReference type="Proteomes" id="UP001252270">
    <property type="component" value="Unassembled WGS sequence"/>
</dbReference>
<feature type="chain" id="PRO_5045528193" evidence="1">
    <location>
        <begin position="20"/>
        <end position="294"/>
    </location>
</feature>
<reference evidence="3 4" key="1">
    <citation type="submission" date="2023-04" db="EMBL/GenBank/DDBJ databases">
        <title>A long-awaited taxogenomic arrangement of the family Halomonadaceae.</title>
        <authorList>
            <person name="De La Haba R."/>
            <person name="Chuvochina M."/>
            <person name="Wittouck S."/>
            <person name="Arahal D.R."/>
            <person name="Sanchez-Porro C."/>
            <person name="Hugenholtz P."/>
            <person name="Ventosa A."/>
        </authorList>
    </citation>
    <scope>NUCLEOTIDE SEQUENCE [LARGE SCALE GENOMIC DNA]</scope>
    <source>
        <strain evidence="3 4">DSM 17332</strain>
    </source>
</reference>
<dbReference type="PROSITE" id="PS50983">
    <property type="entry name" value="FE_B12_PBP"/>
    <property type="match status" value="1"/>
</dbReference>
<keyword evidence="1" id="KW-0732">Signal</keyword>
<dbReference type="EMBL" id="JARWAL010000012">
    <property type="protein sequence ID" value="MDR5893772.1"/>
    <property type="molecule type" value="Genomic_DNA"/>
</dbReference>
<dbReference type="Gene3D" id="3.40.50.1980">
    <property type="entry name" value="Nitrogenase molybdenum iron protein domain"/>
    <property type="match status" value="2"/>
</dbReference>
<gene>
    <name evidence="3" type="ORF">QC820_13220</name>
</gene>
<proteinExistence type="predicted"/>
<dbReference type="SUPFAM" id="SSF53807">
    <property type="entry name" value="Helical backbone' metal receptor"/>
    <property type="match status" value="1"/>
</dbReference>
<protein>
    <submittedName>
        <fullName evidence="3">ABC transporter substrate-binding protein</fullName>
    </submittedName>
</protein>
<dbReference type="RefSeq" id="WP_309637281.1">
    <property type="nucleotide sequence ID" value="NZ_JARWAL010000012.1"/>
</dbReference>
<dbReference type="PANTHER" id="PTHR30535:SF4">
    <property type="entry name" value="HEMIN-BINDING PERIPLASMIC PROTEIN HMUT"/>
    <property type="match status" value="1"/>
</dbReference>
<dbReference type="InterPro" id="IPR002491">
    <property type="entry name" value="ABC_transptr_periplasmic_BD"/>
</dbReference>
<organism evidence="3 4">
    <name type="scientific">Halomonas mongoliensis</name>
    <dbReference type="NCBI Taxonomy" id="321265"/>
    <lineage>
        <taxon>Bacteria</taxon>
        <taxon>Pseudomonadati</taxon>
        <taxon>Pseudomonadota</taxon>
        <taxon>Gammaproteobacteria</taxon>
        <taxon>Oceanospirillales</taxon>
        <taxon>Halomonadaceae</taxon>
        <taxon>Halomonas</taxon>
    </lineage>
</organism>
<feature type="signal peptide" evidence="1">
    <location>
        <begin position="1"/>
        <end position="19"/>
    </location>
</feature>
<evidence type="ECO:0000256" key="1">
    <source>
        <dbReference type="SAM" id="SignalP"/>
    </source>
</evidence>
<feature type="domain" description="Fe/B12 periplasmic-binding" evidence="2">
    <location>
        <begin position="23"/>
        <end position="280"/>
    </location>
</feature>
<sequence>MKAVLLGVLLAAWPLTGTADPPRTVVIGGDVAEITAALGAAERLVGRDDTSTYPERLEALPSVGYLRRLAAEGVLSLRPAHLLVARAAGPREVLAQLEASGVAISRIDAPPRLEAIPAKVGQVAAALGDDPAIMDRGSALAEALQAEIAELAALPPLPPLRALFLLGHGGMTPRVAGRDTAAQAMMDAVGVTNAFAEMSGYKPVGAEALIRQAPEVVIATRGGLEGLGGESALWRLPGLAMTPAGQARRLVVFDDQALLGFGPRTPATLLALYEALEHQAMASDIPGSAGSLAP</sequence>
<keyword evidence="4" id="KW-1185">Reference proteome</keyword>
<name>A0ABU1GQI5_9GAMM</name>